<gene>
    <name evidence="7" type="ORF">Daus18300_014554</name>
</gene>
<name>A0ABR3VUQ8_9PEZI</name>
<feature type="region of interest" description="Disordered" evidence="6">
    <location>
        <begin position="135"/>
        <end position="173"/>
    </location>
</feature>
<comment type="caution">
    <text evidence="7">The sequence shown here is derived from an EMBL/GenBank/DDBJ whole genome shotgun (WGS) entry which is preliminary data.</text>
</comment>
<evidence type="ECO:0000256" key="5">
    <source>
        <dbReference type="ARBA" id="ARBA00023242"/>
    </source>
</evidence>
<accession>A0ABR3VUQ8</accession>
<evidence type="ECO:0000313" key="8">
    <source>
        <dbReference type="Proteomes" id="UP001583177"/>
    </source>
</evidence>
<evidence type="ECO:0000256" key="1">
    <source>
        <dbReference type="ARBA" id="ARBA00004123"/>
    </source>
</evidence>
<evidence type="ECO:0000256" key="3">
    <source>
        <dbReference type="ARBA" id="ARBA00023015"/>
    </source>
</evidence>
<proteinExistence type="inferred from homology"/>
<organism evidence="7 8">
    <name type="scientific">Diaporthe australafricana</name>
    <dbReference type="NCBI Taxonomy" id="127596"/>
    <lineage>
        <taxon>Eukaryota</taxon>
        <taxon>Fungi</taxon>
        <taxon>Dikarya</taxon>
        <taxon>Ascomycota</taxon>
        <taxon>Pezizomycotina</taxon>
        <taxon>Sordariomycetes</taxon>
        <taxon>Sordariomycetidae</taxon>
        <taxon>Diaporthales</taxon>
        <taxon>Diaporthaceae</taxon>
        <taxon>Diaporthe</taxon>
    </lineage>
</organism>
<keyword evidence="3" id="KW-0805">Transcription regulation</keyword>
<protein>
    <submittedName>
        <fullName evidence="7">Uncharacterized protein</fullName>
    </submittedName>
</protein>
<feature type="compositionally biased region" description="Basic and acidic residues" evidence="6">
    <location>
        <begin position="404"/>
        <end position="416"/>
    </location>
</feature>
<sequence>MDRNQPAAAANLLDQEGRIIAEILRSYRDLVNFATEPITNKTSTGQASYNSMAMDLETQNLIKSVENLLSLTRRIRELWIVGALRKPGEGDRTEETIESEVQKVVGIFNQLRSNKRQQLVSEGGGYGQFEVGELTLPTHANGPGAPGSTSAATNGAAPQTHGVAGELSTQLDEDDATETGIAVDNPELIEVMTYLLALAESYHEYLASPDMILALREVVISSMEAFDTQEETKLKGIEFVVNASGVSTEWHSSNEASMGRDESAEDGDSMMTLAALKLGTLDATMAVGEIEDDDAVLPSPVDDLTRGLVQAYTAPSPEGKSLMEDFEDAMISPTDPPESFRAEMGRWAEDTAADQRADDSQLPATTDEPGESCSSVASPSLFEGEAVTGDSSTDLSPQSASVTKNDETSGEEHDGEPPLLTE</sequence>
<evidence type="ECO:0000256" key="2">
    <source>
        <dbReference type="ARBA" id="ARBA00005942"/>
    </source>
</evidence>
<keyword evidence="8" id="KW-1185">Reference proteome</keyword>
<dbReference type="Pfam" id="PF06179">
    <property type="entry name" value="Med22"/>
    <property type="match status" value="1"/>
</dbReference>
<dbReference type="Proteomes" id="UP001583177">
    <property type="component" value="Unassembled WGS sequence"/>
</dbReference>
<feature type="compositionally biased region" description="Polar residues" evidence="6">
    <location>
        <begin position="389"/>
        <end position="403"/>
    </location>
</feature>
<comment type="subcellular location">
    <subcellularLocation>
        <location evidence="1">Nucleus</location>
    </subcellularLocation>
</comment>
<keyword evidence="5" id="KW-0539">Nucleus</keyword>
<comment type="similarity">
    <text evidence="2">Belongs to the Mediator complex subunit 22 family.</text>
</comment>
<keyword evidence="4" id="KW-0804">Transcription</keyword>
<feature type="compositionally biased region" description="Polar residues" evidence="6">
    <location>
        <begin position="147"/>
        <end position="157"/>
    </location>
</feature>
<feature type="region of interest" description="Disordered" evidence="6">
    <location>
        <begin position="351"/>
        <end position="422"/>
    </location>
</feature>
<dbReference type="Gene3D" id="6.10.280.160">
    <property type="entry name" value="Mediator of RNA polymerase II transcription subunit 22"/>
    <property type="match status" value="1"/>
</dbReference>
<evidence type="ECO:0000313" key="7">
    <source>
        <dbReference type="EMBL" id="KAL1845389.1"/>
    </source>
</evidence>
<evidence type="ECO:0000256" key="6">
    <source>
        <dbReference type="SAM" id="MobiDB-lite"/>
    </source>
</evidence>
<evidence type="ECO:0000256" key="4">
    <source>
        <dbReference type="ARBA" id="ARBA00023163"/>
    </source>
</evidence>
<dbReference type="InterPro" id="IPR009332">
    <property type="entry name" value="Med22"/>
</dbReference>
<dbReference type="EMBL" id="JAWRVE010000320">
    <property type="protein sequence ID" value="KAL1845389.1"/>
    <property type="molecule type" value="Genomic_DNA"/>
</dbReference>
<reference evidence="7 8" key="1">
    <citation type="journal article" date="2024" name="IMA Fungus">
        <title>IMA Genome - F19 : A genome assembly and annotation guide to empower mycologists, including annotated draft genome sequences of Ceratocystis pirilliformis, Diaporthe australafricana, Fusarium ophioides, Paecilomyces lecythidis, and Sporothrix stenoceras.</title>
        <authorList>
            <person name="Aylward J."/>
            <person name="Wilson A.M."/>
            <person name="Visagie C.M."/>
            <person name="Spraker J."/>
            <person name="Barnes I."/>
            <person name="Buitendag C."/>
            <person name="Ceriani C."/>
            <person name="Del Mar Angel L."/>
            <person name="du Plessis D."/>
            <person name="Fuchs T."/>
            <person name="Gasser K."/>
            <person name="Kramer D."/>
            <person name="Li W."/>
            <person name="Munsamy K."/>
            <person name="Piso A."/>
            <person name="Price J.L."/>
            <person name="Sonnekus B."/>
            <person name="Thomas C."/>
            <person name="van der Nest A."/>
            <person name="van Dijk A."/>
            <person name="van Heerden A."/>
            <person name="van Vuuren N."/>
            <person name="Yilmaz N."/>
            <person name="Duong T.A."/>
            <person name="van der Merwe N.A."/>
            <person name="Wingfield M.J."/>
            <person name="Wingfield B.D."/>
        </authorList>
    </citation>
    <scope>NUCLEOTIDE SEQUENCE [LARGE SCALE GENOMIC DNA]</scope>
    <source>
        <strain evidence="7 8">CMW 18300</strain>
    </source>
</reference>